<dbReference type="OrthoDB" id="2282345at2759"/>
<dbReference type="Proteomes" id="UP000650833">
    <property type="component" value="Unassembled WGS sequence"/>
</dbReference>
<evidence type="ECO:0000256" key="1">
    <source>
        <dbReference type="SAM" id="SignalP"/>
    </source>
</evidence>
<feature type="signal peptide" evidence="1">
    <location>
        <begin position="1"/>
        <end position="28"/>
    </location>
</feature>
<feature type="chain" id="PRO_5034724638" evidence="1">
    <location>
        <begin position="29"/>
        <end position="85"/>
    </location>
</feature>
<organism evidence="2 3">
    <name type="scientific">Mucor plumbeus</name>
    <dbReference type="NCBI Taxonomy" id="97098"/>
    <lineage>
        <taxon>Eukaryota</taxon>
        <taxon>Fungi</taxon>
        <taxon>Fungi incertae sedis</taxon>
        <taxon>Mucoromycota</taxon>
        <taxon>Mucoromycotina</taxon>
        <taxon>Mucoromycetes</taxon>
        <taxon>Mucorales</taxon>
        <taxon>Mucorineae</taxon>
        <taxon>Mucoraceae</taxon>
        <taxon>Mucor</taxon>
    </lineage>
</organism>
<dbReference type="AlphaFoldDB" id="A0A8H7UX72"/>
<name>A0A8H7UX72_9FUNG</name>
<keyword evidence="1" id="KW-0732">Signal</keyword>
<protein>
    <submittedName>
        <fullName evidence="2">Uncharacterized protein</fullName>
    </submittedName>
</protein>
<reference evidence="2" key="1">
    <citation type="submission" date="2020-12" db="EMBL/GenBank/DDBJ databases">
        <title>Metabolic potential, ecology and presence of endohyphal bacteria is reflected in genomic diversity of Mucoromycotina.</title>
        <authorList>
            <person name="Muszewska A."/>
            <person name="Okrasinska A."/>
            <person name="Steczkiewicz K."/>
            <person name="Drgas O."/>
            <person name="Orlowska M."/>
            <person name="Perlinska-Lenart U."/>
            <person name="Aleksandrzak-Piekarczyk T."/>
            <person name="Szatraj K."/>
            <person name="Zielenkiewicz U."/>
            <person name="Pilsyk S."/>
            <person name="Malc E."/>
            <person name="Mieczkowski P."/>
            <person name="Kruszewska J.S."/>
            <person name="Biernat P."/>
            <person name="Pawlowska J."/>
        </authorList>
    </citation>
    <scope>NUCLEOTIDE SEQUENCE</scope>
    <source>
        <strain evidence="2">CBS 226.32</strain>
    </source>
</reference>
<evidence type="ECO:0000313" key="3">
    <source>
        <dbReference type="Proteomes" id="UP000650833"/>
    </source>
</evidence>
<accession>A0A8H7UX72</accession>
<keyword evidence="3" id="KW-1185">Reference proteome</keyword>
<comment type="caution">
    <text evidence="2">The sequence shown here is derived from an EMBL/GenBank/DDBJ whole genome shotgun (WGS) entry which is preliminary data.</text>
</comment>
<proteinExistence type="predicted"/>
<dbReference type="EMBL" id="JAEPRC010000620">
    <property type="protein sequence ID" value="KAG2193929.1"/>
    <property type="molecule type" value="Genomic_DNA"/>
</dbReference>
<gene>
    <name evidence="2" type="ORF">INT46_001934</name>
</gene>
<sequence>MQGAYPHGTMSQAAHFLLIVMSLQMAIVSNLRKLEAICEAALHDSVDFLVSLFRGASNNLFLRDDSTLSSDIDESSPITDIRDKY</sequence>
<evidence type="ECO:0000313" key="2">
    <source>
        <dbReference type="EMBL" id="KAG2193929.1"/>
    </source>
</evidence>